<accession>A0A7C9PJ96</accession>
<dbReference type="RefSeq" id="WP_163459435.1">
    <property type="nucleotide sequence ID" value="NZ_JAAGOH010000034.1"/>
</dbReference>
<keyword evidence="1" id="KW-0732">Signal</keyword>
<name>A0A7C9PJ96_9BURK</name>
<dbReference type="EMBL" id="JAAGOH010000034">
    <property type="protein sequence ID" value="NDY93397.1"/>
    <property type="molecule type" value="Genomic_DNA"/>
</dbReference>
<protein>
    <recommendedName>
        <fullName evidence="4">Sensory transduction regulator</fullName>
    </recommendedName>
</protein>
<keyword evidence="3" id="KW-1185">Reference proteome</keyword>
<evidence type="ECO:0000313" key="2">
    <source>
        <dbReference type="EMBL" id="NDY93397.1"/>
    </source>
</evidence>
<feature type="signal peptide" evidence="1">
    <location>
        <begin position="1"/>
        <end position="25"/>
    </location>
</feature>
<dbReference type="AlphaFoldDB" id="A0A7C9PJ96"/>
<dbReference type="Proteomes" id="UP000484255">
    <property type="component" value="Unassembled WGS sequence"/>
</dbReference>
<feature type="chain" id="PRO_5028972144" description="Sensory transduction regulator" evidence="1">
    <location>
        <begin position="26"/>
        <end position="159"/>
    </location>
</feature>
<organism evidence="2 3">
    <name type="scientific">Ideonella livida</name>
    <dbReference type="NCBI Taxonomy" id="2707176"/>
    <lineage>
        <taxon>Bacteria</taxon>
        <taxon>Pseudomonadati</taxon>
        <taxon>Pseudomonadota</taxon>
        <taxon>Betaproteobacteria</taxon>
        <taxon>Burkholderiales</taxon>
        <taxon>Sphaerotilaceae</taxon>
        <taxon>Ideonella</taxon>
    </lineage>
</organism>
<sequence length="159" mass="17711">MNTLRILRTGAAAVVLSLCAAAASAQTYSKQQLQDLYSSFVTAEGFRPEITPAGNVKFKREGRTHVIYVDEKDPTYFRLVIAFAEDDKSQATRSRRLEAASFASGEVKVGKAYLDNEGDPVFSVEIFTIVPGDAKGIFNRLLKVLDLTYSKYQEKFNNR</sequence>
<proteinExistence type="predicted"/>
<evidence type="ECO:0008006" key="4">
    <source>
        <dbReference type="Google" id="ProtNLM"/>
    </source>
</evidence>
<comment type="caution">
    <text evidence="2">The sequence shown here is derived from an EMBL/GenBank/DDBJ whole genome shotgun (WGS) entry which is preliminary data.</text>
</comment>
<gene>
    <name evidence="2" type="ORF">G3A44_19590</name>
</gene>
<evidence type="ECO:0000313" key="3">
    <source>
        <dbReference type="Proteomes" id="UP000484255"/>
    </source>
</evidence>
<evidence type="ECO:0000256" key="1">
    <source>
        <dbReference type="SAM" id="SignalP"/>
    </source>
</evidence>
<reference evidence="2 3" key="1">
    <citation type="submission" date="2020-02" db="EMBL/GenBank/DDBJ databases">
        <title>Ideonella bacterium strain TBM-1.</title>
        <authorList>
            <person name="Chen W.-M."/>
        </authorList>
    </citation>
    <scope>NUCLEOTIDE SEQUENCE [LARGE SCALE GENOMIC DNA]</scope>
    <source>
        <strain evidence="2 3">TBM-1</strain>
    </source>
</reference>